<comment type="subcellular location">
    <subcellularLocation>
        <location evidence="1">Cell membrane</location>
        <topology evidence="1">Multi-pass membrane protein</topology>
    </subcellularLocation>
</comment>
<keyword evidence="5 6" id="KW-0472">Membrane</keyword>
<sequence>MFNRWKLRIARVLARASRANLGMVAAAVSFFGFLAIFPGIALVIALWSYAAKPDAIRQELALLADFLPPDAFSLLLTQVEALLAANSTELGWTTALSLLVALWSARAGVAGMISGLNAVHHRPDHGSVHGTLLALALTVVLTFIALTALVAAVLVPLALALLPLGKLATLTLELANTAFTLGLVVLGLAVTYRFGPNRLDHHRPRLFTLGLLVAVVLWFIVSRGFVLYLANFNTYNKVYGSIGAVVILQMWLYLSAYAVLFGAAVDAERAHVPEEGLPPAPLPGQ</sequence>
<dbReference type="InterPro" id="IPR017039">
    <property type="entry name" value="Virul_fac_BrkB"/>
</dbReference>
<dbReference type="Proteomes" id="UP000628984">
    <property type="component" value="Unassembled WGS sequence"/>
</dbReference>
<keyword evidence="8" id="KW-1185">Reference proteome</keyword>
<accession>A0A918MIP9</accession>
<dbReference type="RefSeq" id="WP_189632933.1">
    <property type="nucleotide sequence ID" value="NZ_BMYQ01000002.1"/>
</dbReference>
<feature type="transmembrane region" description="Helical" evidence="6">
    <location>
        <begin position="131"/>
        <end position="162"/>
    </location>
</feature>
<dbReference type="PIRSF" id="PIRSF035875">
    <property type="entry name" value="RNase_BN"/>
    <property type="match status" value="1"/>
</dbReference>
<evidence type="ECO:0000256" key="2">
    <source>
        <dbReference type="ARBA" id="ARBA00022475"/>
    </source>
</evidence>
<keyword evidence="3 6" id="KW-0812">Transmembrane</keyword>
<organism evidence="7 8">
    <name type="scientific">Gemmobacter lanyuensis</name>
    <dbReference type="NCBI Taxonomy" id="1054497"/>
    <lineage>
        <taxon>Bacteria</taxon>
        <taxon>Pseudomonadati</taxon>
        <taxon>Pseudomonadota</taxon>
        <taxon>Alphaproteobacteria</taxon>
        <taxon>Rhodobacterales</taxon>
        <taxon>Paracoccaceae</taxon>
        <taxon>Gemmobacter</taxon>
    </lineage>
</organism>
<feature type="transmembrane region" description="Helical" evidence="6">
    <location>
        <begin position="21"/>
        <end position="50"/>
    </location>
</feature>
<dbReference type="Pfam" id="PF03631">
    <property type="entry name" value="Virul_fac_BrkB"/>
    <property type="match status" value="1"/>
</dbReference>
<comment type="caution">
    <text evidence="7">The sequence shown here is derived from an EMBL/GenBank/DDBJ whole genome shotgun (WGS) entry which is preliminary data.</text>
</comment>
<keyword evidence="2" id="KW-1003">Cell membrane</keyword>
<gene>
    <name evidence="7" type="ORF">GCM10011452_12010</name>
</gene>
<reference evidence="7" key="1">
    <citation type="journal article" date="2014" name="Int. J. Syst. Evol. Microbiol.">
        <title>Complete genome sequence of Corynebacterium casei LMG S-19264T (=DSM 44701T), isolated from a smear-ripened cheese.</title>
        <authorList>
            <consortium name="US DOE Joint Genome Institute (JGI-PGF)"/>
            <person name="Walter F."/>
            <person name="Albersmeier A."/>
            <person name="Kalinowski J."/>
            <person name="Ruckert C."/>
        </authorList>
    </citation>
    <scope>NUCLEOTIDE SEQUENCE</scope>
    <source>
        <strain evidence="7">KCTC 23714</strain>
    </source>
</reference>
<feature type="transmembrane region" description="Helical" evidence="6">
    <location>
        <begin position="174"/>
        <end position="194"/>
    </location>
</feature>
<name>A0A918MIP9_9RHOB</name>
<dbReference type="AlphaFoldDB" id="A0A918MIP9"/>
<feature type="transmembrane region" description="Helical" evidence="6">
    <location>
        <begin position="206"/>
        <end position="230"/>
    </location>
</feature>
<dbReference type="NCBIfam" id="TIGR00765">
    <property type="entry name" value="yihY_not_rbn"/>
    <property type="match status" value="1"/>
</dbReference>
<evidence type="ECO:0000313" key="8">
    <source>
        <dbReference type="Proteomes" id="UP000628984"/>
    </source>
</evidence>
<feature type="transmembrane region" description="Helical" evidence="6">
    <location>
        <begin position="95"/>
        <end position="119"/>
    </location>
</feature>
<dbReference type="GO" id="GO:0005886">
    <property type="term" value="C:plasma membrane"/>
    <property type="evidence" value="ECO:0007669"/>
    <property type="project" value="UniProtKB-SubCell"/>
</dbReference>
<dbReference type="EMBL" id="BMYQ01000002">
    <property type="protein sequence ID" value="GGW25715.1"/>
    <property type="molecule type" value="Genomic_DNA"/>
</dbReference>
<evidence type="ECO:0000313" key="7">
    <source>
        <dbReference type="EMBL" id="GGW25715.1"/>
    </source>
</evidence>
<feature type="transmembrane region" description="Helical" evidence="6">
    <location>
        <begin position="242"/>
        <end position="265"/>
    </location>
</feature>
<evidence type="ECO:0000256" key="4">
    <source>
        <dbReference type="ARBA" id="ARBA00022989"/>
    </source>
</evidence>
<evidence type="ECO:0000256" key="3">
    <source>
        <dbReference type="ARBA" id="ARBA00022692"/>
    </source>
</evidence>
<protein>
    <recommendedName>
        <fullName evidence="9">YihY/virulence factor BrkB family protein</fullName>
    </recommendedName>
</protein>
<evidence type="ECO:0000256" key="6">
    <source>
        <dbReference type="SAM" id="Phobius"/>
    </source>
</evidence>
<evidence type="ECO:0008006" key="9">
    <source>
        <dbReference type="Google" id="ProtNLM"/>
    </source>
</evidence>
<keyword evidence="4 6" id="KW-1133">Transmembrane helix</keyword>
<reference evidence="7" key="2">
    <citation type="submission" date="2020-09" db="EMBL/GenBank/DDBJ databases">
        <authorList>
            <person name="Sun Q."/>
            <person name="Kim S."/>
        </authorList>
    </citation>
    <scope>NUCLEOTIDE SEQUENCE</scope>
    <source>
        <strain evidence="7">KCTC 23714</strain>
    </source>
</reference>
<evidence type="ECO:0000256" key="5">
    <source>
        <dbReference type="ARBA" id="ARBA00023136"/>
    </source>
</evidence>
<evidence type="ECO:0000256" key="1">
    <source>
        <dbReference type="ARBA" id="ARBA00004651"/>
    </source>
</evidence>
<proteinExistence type="predicted"/>
<dbReference type="PANTHER" id="PTHR30213">
    <property type="entry name" value="INNER MEMBRANE PROTEIN YHJD"/>
    <property type="match status" value="1"/>
</dbReference>
<dbReference type="PANTHER" id="PTHR30213:SF0">
    <property type="entry name" value="UPF0761 MEMBRANE PROTEIN YIHY"/>
    <property type="match status" value="1"/>
</dbReference>